<dbReference type="Proteomes" id="UP000233325">
    <property type="component" value="Unassembled WGS sequence"/>
</dbReference>
<accession>A0A2N2DXD9</accession>
<keyword evidence="1" id="KW-0812">Transmembrane</keyword>
<organism evidence="2 3">
    <name type="scientific">Candidatus Falkowbacteria bacterium HGW-Falkowbacteria-2</name>
    <dbReference type="NCBI Taxonomy" id="2013769"/>
    <lineage>
        <taxon>Bacteria</taxon>
        <taxon>Candidatus Falkowiibacteriota</taxon>
    </lineage>
</organism>
<sequence length="188" mass="21191">MKIRPLQPGLSLIEVLISTTLFVIILLALTGIFKMILDSQRQSIATQNVQENVKYFYEVISKEIRMAQRSSNACSSIPNTARFATSTNTYGDVLHLKNYHGECVTYSLDEDNGILRFKVVRESGGNAIGGFLTPAKINIKSLRFYVREPVDEQAYVTINLMAEAIGREASYSEMTVQTTITSRYYRDN</sequence>
<comment type="caution">
    <text evidence="2">The sequence shown here is derived from an EMBL/GenBank/DDBJ whole genome shotgun (WGS) entry which is preliminary data.</text>
</comment>
<gene>
    <name evidence="2" type="ORF">CVU83_03405</name>
</gene>
<dbReference type="AlphaFoldDB" id="A0A2N2DXD9"/>
<dbReference type="EMBL" id="PHAH01000056">
    <property type="protein sequence ID" value="PKM87091.1"/>
    <property type="molecule type" value="Genomic_DNA"/>
</dbReference>
<evidence type="ECO:0008006" key="4">
    <source>
        <dbReference type="Google" id="ProtNLM"/>
    </source>
</evidence>
<evidence type="ECO:0000256" key="1">
    <source>
        <dbReference type="SAM" id="Phobius"/>
    </source>
</evidence>
<proteinExistence type="predicted"/>
<feature type="transmembrane region" description="Helical" evidence="1">
    <location>
        <begin position="12"/>
        <end position="33"/>
    </location>
</feature>
<keyword evidence="1" id="KW-0472">Membrane</keyword>
<keyword evidence="1" id="KW-1133">Transmembrane helix</keyword>
<evidence type="ECO:0000313" key="3">
    <source>
        <dbReference type="Proteomes" id="UP000233325"/>
    </source>
</evidence>
<protein>
    <recommendedName>
        <fullName evidence="4">Type II secretion system protein</fullName>
    </recommendedName>
</protein>
<evidence type="ECO:0000313" key="2">
    <source>
        <dbReference type="EMBL" id="PKM87091.1"/>
    </source>
</evidence>
<reference evidence="2 3" key="1">
    <citation type="journal article" date="2017" name="ISME J.">
        <title>Potential for microbial H2 and metal transformations associated with novel bacteria and archaea in deep terrestrial subsurface sediments.</title>
        <authorList>
            <person name="Hernsdorf A.W."/>
            <person name="Amano Y."/>
            <person name="Miyakawa K."/>
            <person name="Ise K."/>
            <person name="Suzuki Y."/>
            <person name="Anantharaman K."/>
            <person name="Probst A."/>
            <person name="Burstein D."/>
            <person name="Thomas B.C."/>
            <person name="Banfield J.F."/>
        </authorList>
    </citation>
    <scope>NUCLEOTIDE SEQUENCE [LARGE SCALE GENOMIC DNA]</scope>
    <source>
        <strain evidence="2">HGW-Falkowbacteria-2</strain>
    </source>
</reference>
<name>A0A2N2DXD9_9BACT</name>